<dbReference type="CDD" id="cd04433">
    <property type="entry name" value="AFD_class_I"/>
    <property type="match status" value="1"/>
</dbReference>
<dbReference type="InterPro" id="IPR000873">
    <property type="entry name" value="AMP-dep_synth/lig_dom"/>
</dbReference>
<feature type="domain" description="AMP-dependent synthetase/ligase" evidence="3">
    <location>
        <begin position="28"/>
        <end position="415"/>
    </location>
</feature>
<accession>A0ABT0PKM9</accession>
<evidence type="ECO:0000256" key="2">
    <source>
        <dbReference type="ARBA" id="ARBA00022598"/>
    </source>
</evidence>
<dbReference type="Pfam" id="PF13193">
    <property type="entry name" value="AMP-binding_C"/>
    <property type="match status" value="1"/>
</dbReference>
<name>A0ABT0PKM9_9GAMM</name>
<dbReference type="Proteomes" id="UP001203338">
    <property type="component" value="Unassembled WGS sequence"/>
</dbReference>
<evidence type="ECO:0000259" key="3">
    <source>
        <dbReference type="Pfam" id="PF00501"/>
    </source>
</evidence>
<dbReference type="RefSeq" id="WP_249701592.1">
    <property type="nucleotide sequence ID" value="NZ_JAMFLX010000037.1"/>
</dbReference>
<comment type="similarity">
    <text evidence="1">Belongs to the ATP-dependent AMP-binding enzyme family.</text>
</comment>
<feature type="domain" description="AMP-binding enzyme C-terminal" evidence="4">
    <location>
        <begin position="468"/>
        <end position="544"/>
    </location>
</feature>
<dbReference type="SUPFAM" id="SSF56801">
    <property type="entry name" value="Acetyl-CoA synthetase-like"/>
    <property type="match status" value="1"/>
</dbReference>
<evidence type="ECO:0000313" key="5">
    <source>
        <dbReference type="EMBL" id="MCL6271923.1"/>
    </source>
</evidence>
<keyword evidence="2 5" id="KW-0436">Ligase</keyword>
<dbReference type="InterPro" id="IPR045851">
    <property type="entry name" value="AMP-bd_C_sf"/>
</dbReference>
<comment type="caution">
    <text evidence="5">The sequence shown here is derived from an EMBL/GenBank/DDBJ whole genome shotgun (WGS) entry which is preliminary data.</text>
</comment>
<dbReference type="Gene3D" id="3.30.300.30">
    <property type="match status" value="1"/>
</dbReference>
<protein>
    <submittedName>
        <fullName evidence="5">Acyl--CoA ligase</fullName>
    </submittedName>
</protein>
<proteinExistence type="inferred from homology"/>
<dbReference type="GO" id="GO:0016874">
    <property type="term" value="F:ligase activity"/>
    <property type="evidence" value="ECO:0007669"/>
    <property type="project" value="UniProtKB-KW"/>
</dbReference>
<dbReference type="InterPro" id="IPR025110">
    <property type="entry name" value="AMP-bd_C"/>
</dbReference>
<dbReference type="EMBL" id="JAMFLX010000037">
    <property type="protein sequence ID" value="MCL6271923.1"/>
    <property type="molecule type" value="Genomic_DNA"/>
</dbReference>
<organism evidence="5 6">
    <name type="scientific">Parendozoicomonas callyspongiae</name>
    <dbReference type="NCBI Taxonomy" id="2942213"/>
    <lineage>
        <taxon>Bacteria</taxon>
        <taxon>Pseudomonadati</taxon>
        <taxon>Pseudomonadota</taxon>
        <taxon>Gammaproteobacteria</taxon>
        <taxon>Oceanospirillales</taxon>
        <taxon>Endozoicomonadaceae</taxon>
        <taxon>Parendozoicomonas</taxon>
    </lineage>
</organism>
<keyword evidence="6" id="KW-1185">Reference proteome</keyword>
<reference evidence="5 6" key="1">
    <citation type="submission" date="2022-05" db="EMBL/GenBank/DDBJ databases">
        <authorList>
            <person name="Park J.-S."/>
        </authorList>
    </citation>
    <scope>NUCLEOTIDE SEQUENCE [LARGE SCALE GENOMIC DNA]</scope>
    <source>
        <strain evidence="5 6">2012CJ34-2</strain>
    </source>
</reference>
<dbReference type="InterPro" id="IPR042099">
    <property type="entry name" value="ANL_N_sf"/>
</dbReference>
<evidence type="ECO:0000256" key="1">
    <source>
        <dbReference type="ARBA" id="ARBA00006432"/>
    </source>
</evidence>
<gene>
    <name evidence="5" type="ORF">M3P05_18550</name>
</gene>
<evidence type="ECO:0000313" key="6">
    <source>
        <dbReference type="Proteomes" id="UP001203338"/>
    </source>
</evidence>
<dbReference type="PANTHER" id="PTHR43201:SF5">
    <property type="entry name" value="MEDIUM-CHAIN ACYL-COA LIGASE ACSF2, MITOCHONDRIAL"/>
    <property type="match status" value="1"/>
</dbReference>
<dbReference type="PANTHER" id="PTHR43201">
    <property type="entry name" value="ACYL-COA SYNTHETASE"/>
    <property type="match status" value="1"/>
</dbReference>
<dbReference type="Gene3D" id="3.40.50.12780">
    <property type="entry name" value="N-terminal domain of ligase-like"/>
    <property type="match status" value="1"/>
</dbReference>
<sequence length="554" mass="61118">MITSSPENIRDYYAQGAWDDKKIHDIFHKAVGLRPDATALVDPSNKNDLVGQPPRRLSFSELDNYVNQVAEVLLGQGLQQGDILLIQMPNTVELVALYLACSRIGCIISPVAMQYREHELGYIIATLQPKAIIGIGAFAGKDMMGHLQTALEQVNHQLERAPLLLPWFESADYPQCIEQLIEPNATSSLNNYLAEIEQSADEVFTICWTSGTEADPKGIPRSHNQWKAIGRMTFESSQIEPQENLLNPFPLINMAAIGGLFFSWLLCRGKLVLHHPLDLPVYLEQIAVEQISYTLAPPALLNALLKNEDLLKVVDLSGLRAIGSGSAPLDSWMVEGYKERFDIEIINHFGSNEGTSLLCGPAHSENPEARARLFPKKNSILESRLVNPETGELVNKPGMTGELQIKGPGVFNGYFGADGIQRQSFTDDGFFCTGDLFEMDKEQTGFYRFTGRCKELIIRGGMNIAPSELEALLNAHEHIAEAAVTGYPCPIMGERVAAYVVTAPEKPVTQDQVKGYLAGCQLAKYKLPEKVVFLSALPRNPVGKIVKRALAETD</sequence>
<dbReference type="Pfam" id="PF00501">
    <property type="entry name" value="AMP-binding"/>
    <property type="match status" value="1"/>
</dbReference>
<evidence type="ECO:0000259" key="4">
    <source>
        <dbReference type="Pfam" id="PF13193"/>
    </source>
</evidence>